<gene>
    <name evidence="2" type="ORF">BINO364_LOCUS10941</name>
</gene>
<feature type="compositionally biased region" description="Low complexity" evidence="1">
    <location>
        <begin position="36"/>
        <end position="50"/>
    </location>
</feature>
<dbReference type="EMBL" id="OV170225">
    <property type="protein sequence ID" value="CAH0725353.1"/>
    <property type="molecule type" value="Genomic_DNA"/>
</dbReference>
<feature type="region of interest" description="Disordered" evidence="1">
    <location>
        <begin position="17"/>
        <end position="54"/>
    </location>
</feature>
<reference evidence="2" key="1">
    <citation type="submission" date="2021-12" db="EMBL/GenBank/DDBJ databases">
        <authorList>
            <person name="Martin H S."/>
        </authorList>
    </citation>
    <scope>NUCLEOTIDE SEQUENCE</scope>
</reference>
<protein>
    <submittedName>
        <fullName evidence="2">Uncharacterized protein</fullName>
    </submittedName>
</protein>
<evidence type="ECO:0000313" key="3">
    <source>
        <dbReference type="Proteomes" id="UP000838878"/>
    </source>
</evidence>
<organism evidence="2 3">
    <name type="scientific">Brenthis ino</name>
    <name type="common">lesser marbled fritillary</name>
    <dbReference type="NCBI Taxonomy" id="405034"/>
    <lineage>
        <taxon>Eukaryota</taxon>
        <taxon>Metazoa</taxon>
        <taxon>Ecdysozoa</taxon>
        <taxon>Arthropoda</taxon>
        <taxon>Hexapoda</taxon>
        <taxon>Insecta</taxon>
        <taxon>Pterygota</taxon>
        <taxon>Neoptera</taxon>
        <taxon>Endopterygota</taxon>
        <taxon>Lepidoptera</taxon>
        <taxon>Glossata</taxon>
        <taxon>Ditrysia</taxon>
        <taxon>Papilionoidea</taxon>
        <taxon>Nymphalidae</taxon>
        <taxon>Heliconiinae</taxon>
        <taxon>Argynnini</taxon>
        <taxon>Brenthis</taxon>
    </lineage>
</organism>
<evidence type="ECO:0000256" key="1">
    <source>
        <dbReference type="SAM" id="MobiDB-lite"/>
    </source>
</evidence>
<accession>A0A8J9VM04</accession>
<feature type="non-terminal residue" evidence="2">
    <location>
        <position position="258"/>
    </location>
</feature>
<sequence length="258" mass="30017">MEISAYCEFNDYPSFSRNRSPAKQLSDTTRMQPLQATSAAPPTVAPPATSHDQRAIESAREIKIDCAVRCSENIEEQPVIVATKETAERPHNQPYDKNTVTKDYNEDSKATYSEVARKGGKWIEPKMSEEWVLYQKRRLRNRLISQKGCANASEENNQKFKAADIKVPLFISNVDREVSEQDIINYVYGKTKEKVSLERINMKRQKDYNAYKVYVTKHKMDTFLDDKLWPIGITFRRIVNFHEKRKNMEVVKTVENKR</sequence>
<dbReference type="AlphaFoldDB" id="A0A8J9VM04"/>
<dbReference type="Proteomes" id="UP000838878">
    <property type="component" value="Chromosome 5"/>
</dbReference>
<name>A0A8J9VM04_9NEOP</name>
<keyword evidence="3" id="KW-1185">Reference proteome</keyword>
<feature type="compositionally biased region" description="Polar residues" evidence="1">
    <location>
        <begin position="17"/>
        <end position="35"/>
    </location>
</feature>
<evidence type="ECO:0000313" key="2">
    <source>
        <dbReference type="EMBL" id="CAH0725353.1"/>
    </source>
</evidence>
<dbReference type="OrthoDB" id="7362285at2759"/>
<proteinExistence type="predicted"/>